<gene>
    <name evidence="1" type="ORF">Zm00014a_022452</name>
</gene>
<dbReference type="EMBL" id="NCVQ01000001">
    <property type="protein sequence ID" value="PWZ54309.1"/>
    <property type="molecule type" value="Genomic_DNA"/>
</dbReference>
<name>A0A317Y6L0_MAIZE</name>
<proteinExistence type="predicted"/>
<comment type="caution">
    <text evidence="1">The sequence shown here is derived from an EMBL/GenBank/DDBJ whole genome shotgun (WGS) entry which is preliminary data.</text>
</comment>
<accession>A0A317Y6L0</accession>
<reference evidence="1" key="1">
    <citation type="journal article" date="2018" name="Nat. Genet.">
        <title>Extensive intraspecific gene order and gene structural variations between Mo17 and other maize genomes.</title>
        <authorList>
            <person name="Sun S."/>
            <person name="Zhou Y."/>
            <person name="Chen J."/>
            <person name="Shi J."/>
            <person name="Zhao H."/>
            <person name="Zhao H."/>
            <person name="Song W."/>
            <person name="Zhang M."/>
            <person name="Cui Y."/>
            <person name="Dong X."/>
            <person name="Liu H."/>
            <person name="Ma X."/>
            <person name="Jiao Y."/>
            <person name="Wang B."/>
            <person name="Wei X."/>
            <person name="Stein J.C."/>
            <person name="Glaubitz J.C."/>
            <person name="Lu F."/>
            <person name="Yu G."/>
            <person name="Liang C."/>
            <person name="Fengler K."/>
            <person name="Li B."/>
            <person name="Rafalski A."/>
            <person name="Schnable P.S."/>
            <person name="Ware D.H."/>
            <person name="Buckler E.S."/>
            <person name="Lai J."/>
        </authorList>
    </citation>
    <scope>NUCLEOTIDE SEQUENCE [LARGE SCALE GENOMIC DNA]</scope>
    <source>
        <tissue evidence="1">Seedling</tissue>
    </source>
</reference>
<organism evidence="1">
    <name type="scientific">Zea mays</name>
    <name type="common">Maize</name>
    <dbReference type="NCBI Taxonomy" id="4577"/>
    <lineage>
        <taxon>Eukaryota</taxon>
        <taxon>Viridiplantae</taxon>
        <taxon>Streptophyta</taxon>
        <taxon>Embryophyta</taxon>
        <taxon>Tracheophyta</taxon>
        <taxon>Spermatophyta</taxon>
        <taxon>Magnoliopsida</taxon>
        <taxon>Liliopsida</taxon>
        <taxon>Poales</taxon>
        <taxon>Poaceae</taxon>
        <taxon>PACMAD clade</taxon>
        <taxon>Panicoideae</taxon>
        <taxon>Andropogonodae</taxon>
        <taxon>Andropogoneae</taxon>
        <taxon>Tripsacinae</taxon>
        <taxon>Zea</taxon>
    </lineage>
</organism>
<dbReference type="Proteomes" id="UP000251960">
    <property type="component" value="Chromosome 1"/>
</dbReference>
<protein>
    <submittedName>
        <fullName evidence="1">Uncharacterized protein</fullName>
    </submittedName>
</protein>
<sequence length="14" mass="1600">MPLTQEVLDKIVTI</sequence>
<evidence type="ECO:0000313" key="1">
    <source>
        <dbReference type="EMBL" id="PWZ54309.1"/>
    </source>
</evidence>